<dbReference type="RefSeq" id="WP_151903161.1">
    <property type="nucleotide sequence ID" value="NZ_CP045032.1"/>
</dbReference>
<dbReference type="CDD" id="cd03235">
    <property type="entry name" value="ABC_Metallic_Cations"/>
    <property type="match status" value="1"/>
</dbReference>
<evidence type="ECO:0000256" key="3">
    <source>
        <dbReference type="ARBA" id="ARBA00022741"/>
    </source>
</evidence>
<reference evidence="7" key="1">
    <citation type="submission" date="2019-10" db="EMBL/GenBank/DDBJ databases">
        <title>Complete genome sequence of Corynebacterium urogenitalis DSM 108747, isolated from the genital tract of a cow.</title>
        <authorList>
            <person name="Ruckert C."/>
            <person name="Ballas P."/>
            <person name="Wagener K."/>
            <person name="Drillich M."/>
            <person name="Kaempfer P."/>
            <person name="Busse H.-J."/>
            <person name="Ehling-Schulz M."/>
        </authorList>
    </citation>
    <scope>NUCLEOTIDE SEQUENCE [LARGE SCALE GENOMIC DNA]</scope>
    <source>
        <strain evidence="7">LMM 1652</strain>
    </source>
</reference>
<keyword evidence="6" id="KW-0378">Hydrolase</keyword>
<feature type="domain" description="ABC transporter" evidence="5">
    <location>
        <begin position="5"/>
        <end position="235"/>
    </location>
</feature>
<proteinExistence type="inferred from homology"/>
<evidence type="ECO:0000313" key="6">
    <source>
        <dbReference type="EMBL" id="QFQ02846.1"/>
    </source>
</evidence>
<keyword evidence="2" id="KW-0813">Transport</keyword>
<name>A0A5J6Z7E9_9CORY</name>
<dbReference type="Proteomes" id="UP000326711">
    <property type="component" value="Chromosome"/>
</dbReference>
<dbReference type="InterPro" id="IPR003439">
    <property type="entry name" value="ABC_transporter-like_ATP-bd"/>
</dbReference>
<dbReference type="Gene3D" id="3.40.50.300">
    <property type="entry name" value="P-loop containing nucleotide triphosphate hydrolases"/>
    <property type="match status" value="1"/>
</dbReference>
<dbReference type="SMART" id="SM00382">
    <property type="entry name" value="AAA"/>
    <property type="match status" value="1"/>
</dbReference>
<keyword evidence="3" id="KW-0547">Nucleotide-binding</keyword>
<dbReference type="PANTHER" id="PTHR42734">
    <property type="entry name" value="METAL TRANSPORT SYSTEM ATP-BINDING PROTEIN TM_0124-RELATED"/>
    <property type="match status" value="1"/>
</dbReference>
<dbReference type="GO" id="GO:0016887">
    <property type="term" value="F:ATP hydrolysis activity"/>
    <property type="evidence" value="ECO:0007669"/>
    <property type="project" value="InterPro"/>
</dbReference>
<dbReference type="PROSITE" id="PS50893">
    <property type="entry name" value="ABC_TRANSPORTER_2"/>
    <property type="match status" value="1"/>
</dbReference>
<comment type="similarity">
    <text evidence="1">Belongs to the ABC transporter superfamily.</text>
</comment>
<dbReference type="GO" id="GO:0005524">
    <property type="term" value="F:ATP binding"/>
    <property type="evidence" value="ECO:0007669"/>
    <property type="project" value="UniProtKB-KW"/>
</dbReference>
<gene>
    <name evidence="6" type="primary">znuC1</name>
    <name evidence="6" type="ORF">CUROG_07480</name>
</gene>
<evidence type="ECO:0000256" key="2">
    <source>
        <dbReference type="ARBA" id="ARBA00022448"/>
    </source>
</evidence>
<dbReference type="Pfam" id="PF00005">
    <property type="entry name" value="ABC_tran"/>
    <property type="match status" value="1"/>
</dbReference>
<keyword evidence="4 6" id="KW-0067">ATP-binding</keyword>
<evidence type="ECO:0000313" key="7">
    <source>
        <dbReference type="Proteomes" id="UP000326711"/>
    </source>
</evidence>
<dbReference type="InterPro" id="IPR027417">
    <property type="entry name" value="P-loop_NTPase"/>
</dbReference>
<dbReference type="KEGG" id="cuo:CUROG_07480"/>
<organism evidence="6 7">
    <name type="scientific">Corynebacterium urogenitale</name>
    <dbReference type="NCBI Taxonomy" id="2487892"/>
    <lineage>
        <taxon>Bacteria</taxon>
        <taxon>Bacillati</taxon>
        <taxon>Actinomycetota</taxon>
        <taxon>Actinomycetes</taxon>
        <taxon>Mycobacteriales</taxon>
        <taxon>Corynebacteriaceae</taxon>
        <taxon>Corynebacterium</taxon>
    </lineage>
</organism>
<dbReference type="InterPro" id="IPR003593">
    <property type="entry name" value="AAA+_ATPase"/>
</dbReference>
<dbReference type="SUPFAM" id="SSF52540">
    <property type="entry name" value="P-loop containing nucleoside triphosphate hydrolases"/>
    <property type="match status" value="1"/>
</dbReference>
<keyword evidence="7" id="KW-1185">Reference proteome</keyword>
<accession>A0A5J6Z7E9</accession>
<sequence length="236" mass="25453">MSIALRARNLSVTYGPVQALDGVDIDVHYGRIHALIGTNGSGKSTLFKTLMGQLEPNSGRVDLTDHSPGSVAYVPQTEAVDWNFPIRVKDVVACGRRAGRWGRWWGGLGSKDTAIVEEALERTGLTPYRNRQIGRLSGGQKKRTFVARGLAQQTRVLLLDEPFAGVDATSQRHMTDLLRSISAEGTAVLVSTHDLARLSELADEVTLLNRSVIAHGSVDDVLQPDKLLAAFGDGAA</sequence>
<dbReference type="InterPro" id="IPR050153">
    <property type="entry name" value="Metal_Ion_Import_ABC"/>
</dbReference>
<dbReference type="EC" id="3.6.3.-" evidence="6"/>
<protein>
    <submittedName>
        <fullName evidence="6">High-affinity zinc uptake system ATP-binding protein ZnuC</fullName>
        <ecNumber evidence="6">3.6.3.-</ecNumber>
    </submittedName>
</protein>
<dbReference type="AlphaFoldDB" id="A0A5J6Z7E9"/>
<evidence type="ECO:0000259" key="5">
    <source>
        <dbReference type="PROSITE" id="PS50893"/>
    </source>
</evidence>
<evidence type="ECO:0000256" key="1">
    <source>
        <dbReference type="ARBA" id="ARBA00005417"/>
    </source>
</evidence>
<dbReference type="PANTHER" id="PTHR42734:SF5">
    <property type="entry name" value="IRON TRANSPORT SYSTEM ATP-BINDING PROTEIN HI_0361-RELATED"/>
    <property type="match status" value="1"/>
</dbReference>
<evidence type="ECO:0000256" key="4">
    <source>
        <dbReference type="ARBA" id="ARBA00022840"/>
    </source>
</evidence>
<dbReference type="OrthoDB" id="5296765at2"/>
<dbReference type="EMBL" id="CP045032">
    <property type="protein sequence ID" value="QFQ02846.1"/>
    <property type="molecule type" value="Genomic_DNA"/>
</dbReference>